<dbReference type="SUPFAM" id="SSF56935">
    <property type="entry name" value="Porins"/>
    <property type="match status" value="1"/>
</dbReference>
<protein>
    <recommendedName>
        <fullName evidence="3">TIGR03016 family PEP-CTERM system-associated outer membrane protein</fullName>
    </recommendedName>
</protein>
<dbReference type="Proteomes" id="UP001319827">
    <property type="component" value="Chromosome"/>
</dbReference>
<dbReference type="NCBIfam" id="TIGR03016">
    <property type="entry name" value="pepcterm_hypo_1"/>
    <property type="match status" value="1"/>
</dbReference>
<accession>A0ABM8HX38</accession>
<evidence type="ECO:0000313" key="1">
    <source>
        <dbReference type="EMBL" id="BCR05287.1"/>
    </source>
</evidence>
<gene>
    <name evidence="1" type="ORF">DESUT3_23560</name>
</gene>
<keyword evidence="2" id="KW-1185">Reference proteome</keyword>
<sequence length="410" mass="46840">MNRFVVCIVVIGLILGNLTESWARVDFKPYVSLREEYTDNLFLDPADESSDYITTVLPGLGLLFDSNYLNLDLDYGLKFQFYERNTEEEETDPSDTQRIRAVADFFPERDFTLRVSDELTRVTVDERRQVVDDNPVVNKTNRNRLLVNPQYRLRVIKKFRATAGYQYEKIDYDSSEGDDSERHAASLDLEKDLLNNSFTLLGGVSAALHDADSTDDYHREDAFGGGIWRVNPKLTLEGRAGVTRIEYSGRDDFWIKTGRVGGAYKFSSRWAGSAYYSEEFNVSVNDGSYKNRKATASLAFTERVSVILSGDARRSLYQRLDREDRAAGGDLVISIPLRGKVTVDLHGDWEYLKFLPEDETAHRYGGGANIGWQFKVVRLGLGYKYRENSSNVDVNDYRNNICFAEANFRF</sequence>
<organism evidence="1 2">
    <name type="scientific">Desulfuromonas versatilis</name>
    <dbReference type="NCBI Taxonomy" id="2802975"/>
    <lineage>
        <taxon>Bacteria</taxon>
        <taxon>Pseudomonadati</taxon>
        <taxon>Thermodesulfobacteriota</taxon>
        <taxon>Desulfuromonadia</taxon>
        <taxon>Desulfuromonadales</taxon>
        <taxon>Desulfuromonadaceae</taxon>
        <taxon>Desulfuromonas</taxon>
    </lineage>
</organism>
<reference evidence="1 2" key="1">
    <citation type="journal article" date="2016" name="C (Basel)">
        <title>Selective Growth of and Electricity Production by Marine Exoelectrogenic Bacteria in Self-Aggregated Hydrogel of Microbially Reduced Graphene Oxide.</title>
        <authorList>
            <person name="Yoshida N."/>
            <person name="Goto Y."/>
            <person name="Miyata Y."/>
        </authorList>
    </citation>
    <scope>NUCLEOTIDE SEQUENCE [LARGE SCALE GENOMIC DNA]</scope>
    <source>
        <strain evidence="1 2">NIT-T3</strain>
    </source>
</reference>
<dbReference type="RefSeq" id="WP_221248721.1">
    <property type="nucleotide sequence ID" value="NZ_AP024355.1"/>
</dbReference>
<proteinExistence type="predicted"/>
<name>A0ABM8HX38_9BACT</name>
<dbReference type="EMBL" id="AP024355">
    <property type="protein sequence ID" value="BCR05287.1"/>
    <property type="molecule type" value="Genomic_DNA"/>
</dbReference>
<evidence type="ECO:0008006" key="3">
    <source>
        <dbReference type="Google" id="ProtNLM"/>
    </source>
</evidence>
<reference evidence="1 2" key="2">
    <citation type="journal article" date="2021" name="Int. J. Syst. Evol. Microbiol.">
        <title>Isolation and Polyphasic Characterization of Desulfuromonas versatilis sp. Nov., an Electrogenic Bacteria Capable of Versatile Metabolism Isolated from a Graphene Oxide-Reducing Enrichment Culture.</title>
        <authorList>
            <person name="Xie L."/>
            <person name="Yoshida N."/>
            <person name="Ishii S."/>
            <person name="Meng L."/>
        </authorList>
    </citation>
    <scope>NUCLEOTIDE SEQUENCE [LARGE SCALE GENOMIC DNA]</scope>
    <source>
        <strain evidence="1 2">NIT-T3</strain>
    </source>
</reference>
<evidence type="ECO:0000313" key="2">
    <source>
        <dbReference type="Proteomes" id="UP001319827"/>
    </source>
</evidence>
<dbReference type="InterPro" id="IPR017467">
    <property type="entry name" value="CHP03016_PEP-CTERM"/>
</dbReference>